<gene>
    <name evidence="1" type="ORF">SAMN05421759_11833</name>
</gene>
<evidence type="ECO:0000313" key="2">
    <source>
        <dbReference type="Proteomes" id="UP000186684"/>
    </source>
</evidence>
<proteinExistence type="predicted"/>
<evidence type="ECO:0000313" key="1">
    <source>
        <dbReference type="EMBL" id="SIT12473.1"/>
    </source>
</evidence>
<dbReference type="EMBL" id="FTOQ01000018">
    <property type="protein sequence ID" value="SIT12473.1"/>
    <property type="molecule type" value="Genomic_DNA"/>
</dbReference>
<accession>A0A1N7PP79</accession>
<sequence>MPEDCMLSFVFATSDNDPLGVASPTASLAARDQILDVIENFRGFDVPGNRLGNGPDAVTAAAEKKLGRFDVPEPFGEETVPADVGNAPDFDWSWHLG</sequence>
<reference evidence="2" key="1">
    <citation type="submission" date="2017-01" db="EMBL/GenBank/DDBJ databases">
        <authorList>
            <person name="Varghese N."/>
            <person name="Submissions S."/>
        </authorList>
    </citation>
    <scope>NUCLEOTIDE SEQUENCE [LARGE SCALE GENOMIC DNA]</scope>
    <source>
        <strain evidence="2">DSM 29430</strain>
    </source>
</reference>
<organism evidence="1 2">
    <name type="scientific">Roseivivax lentus</name>
    <dbReference type="NCBI Taxonomy" id="633194"/>
    <lineage>
        <taxon>Bacteria</taxon>
        <taxon>Pseudomonadati</taxon>
        <taxon>Pseudomonadota</taxon>
        <taxon>Alphaproteobacteria</taxon>
        <taxon>Rhodobacterales</taxon>
        <taxon>Roseobacteraceae</taxon>
        <taxon>Roseivivax</taxon>
    </lineage>
</organism>
<keyword evidence="2" id="KW-1185">Reference proteome</keyword>
<protein>
    <submittedName>
        <fullName evidence="1">Uncharacterized protein</fullName>
    </submittedName>
</protein>
<dbReference type="AlphaFoldDB" id="A0A1N7PP79"/>
<name>A0A1N7PP79_9RHOB</name>
<dbReference type="Proteomes" id="UP000186684">
    <property type="component" value="Unassembled WGS sequence"/>
</dbReference>